<feature type="chain" id="PRO_5013331338" description="Secreted protein" evidence="1">
    <location>
        <begin position="27"/>
        <end position="118"/>
    </location>
</feature>
<dbReference type="AlphaFoldDB" id="A0A2A4AN05"/>
<organism evidence="2 3">
    <name type="scientific">Corynebacterium accolens</name>
    <dbReference type="NCBI Taxonomy" id="38284"/>
    <lineage>
        <taxon>Bacteria</taxon>
        <taxon>Bacillati</taxon>
        <taxon>Actinomycetota</taxon>
        <taxon>Actinomycetes</taxon>
        <taxon>Mycobacteriales</taxon>
        <taxon>Corynebacteriaceae</taxon>
        <taxon>Corynebacterium</taxon>
    </lineage>
</organism>
<evidence type="ECO:0000313" key="3">
    <source>
        <dbReference type="Proteomes" id="UP000218690"/>
    </source>
</evidence>
<name>A0A2A4AN05_9CORY</name>
<comment type="caution">
    <text evidence="2">The sequence shown here is derived from an EMBL/GenBank/DDBJ whole genome shotgun (WGS) entry which is preliminary data.</text>
</comment>
<protein>
    <recommendedName>
        <fullName evidence="4">Secreted protein</fullName>
    </recommendedName>
</protein>
<dbReference type="EMBL" id="NWBP01000010">
    <property type="protein sequence ID" value="PCC83670.1"/>
    <property type="molecule type" value="Genomic_DNA"/>
</dbReference>
<dbReference type="Proteomes" id="UP000218690">
    <property type="component" value="Unassembled WGS sequence"/>
</dbReference>
<keyword evidence="1" id="KW-0732">Signal</keyword>
<evidence type="ECO:0008006" key="4">
    <source>
        <dbReference type="Google" id="ProtNLM"/>
    </source>
</evidence>
<accession>A0A2A4AN05</accession>
<proteinExistence type="predicted"/>
<reference evidence="2 3" key="1">
    <citation type="submission" date="2017-09" db="EMBL/GenBank/DDBJ databases">
        <title>Draft Genome Sequence of Corynebacterium accolens AH4003.</title>
        <authorList>
            <person name="Chen Y."/>
            <person name="Oosthuysen W.F."/>
            <person name="Kelley S."/>
            <person name="Horswill A."/>
        </authorList>
    </citation>
    <scope>NUCLEOTIDE SEQUENCE [LARGE SCALE GENOMIC DNA]</scope>
    <source>
        <strain evidence="2 3">AH4003</strain>
    </source>
</reference>
<gene>
    <name evidence="2" type="ORF">COM45_02655</name>
</gene>
<evidence type="ECO:0000256" key="1">
    <source>
        <dbReference type="SAM" id="SignalP"/>
    </source>
</evidence>
<evidence type="ECO:0000313" key="2">
    <source>
        <dbReference type="EMBL" id="PCC83670.1"/>
    </source>
</evidence>
<feature type="signal peptide" evidence="1">
    <location>
        <begin position="1"/>
        <end position="26"/>
    </location>
</feature>
<sequence length="118" mass="11977">MSLKKAIAAGVVAVSLSTAVTPAATAASSTPETTNTWEKQVNPNFKQGEETSSLTGSSPLDLGIIIGGSVAGAALIFKLVTDFAPALLTQGVPNLDLERLARDNGLTQLADQIAALKG</sequence>